<dbReference type="Proteomes" id="UP000827721">
    <property type="component" value="Unassembled WGS sequence"/>
</dbReference>
<accession>A0ABQ8I887</accession>
<evidence type="ECO:0000313" key="1">
    <source>
        <dbReference type="EMBL" id="KAH7572854.1"/>
    </source>
</evidence>
<keyword evidence="2" id="KW-1185">Reference proteome</keyword>
<comment type="caution">
    <text evidence="1">The sequence shown here is derived from an EMBL/GenBank/DDBJ whole genome shotgun (WGS) entry which is preliminary data.</text>
</comment>
<dbReference type="EMBL" id="JAFEMO010000003">
    <property type="protein sequence ID" value="KAH7572854.1"/>
    <property type="molecule type" value="Genomic_DNA"/>
</dbReference>
<name>A0ABQ8I887_9ROSI</name>
<sequence>MEHHEYDVTFYKQPTLLESKNEKYKHLTEPIYLEAIILADENSEQGDGIESPSNAFQAQRKRTCDVEDKCRGNNQDCYFLQHLSYVCEMRANEICYKQTEEATTGAVTGCTSGLSVVLDEEESGPEDDGGSEIHVLDALPKKGTQALAALCRLSSRVGDKRTRTADIRHRYLEAIILADENSEQGDGIESPSNAFQAQRKRNCDGEDNCRGNNQDCYFLQHLSYVCEMGANEICYKHTEEGDRKREEVTTVAVWSWCGAVRIEPEPDSASMEKHCHGFLLHSST</sequence>
<protein>
    <submittedName>
        <fullName evidence="1">Uncharacterized protein</fullName>
    </submittedName>
</protein>
<gene>
    <name evidence="1" type="ORF">JRO89_XS03G0024700</name>
</gene>
<reference evidence="1 2" key="1">
    <citation type="submission" date="2021-02" db="EMBL/GenBank/DDBJ databases">
        <title>Plant Genome Project.</title>
        <authorList>
            <person name="Zhang R.-G."/>
        </authorList>
    </citation>
    <scope>NUCLEOTIDE SEQUENCE [LARGE SCALE GENOMIC DNA]</scope>
    <source>
        <tissue evidence="1">Leaves</tissue>
    </source>
</reference>
<evidence type="ECO:0000313" key="2">
    <source>
        <dbReference type="Proteomes" id="UP000827721"/>
    </source>
</evidence>
<organism evidence="1 2">
    <name type="scientific">Xanthoceras sorbifolium</name>
    <dbReference type="NCBI Taxonomy" id="99658"/>
    <lineage>
        <taxon>Eukaryota</taxon>
        <taxon>Viridiplantae</taxon>
        <taxon>Streptophyta</taxon>
        <taxon>Embryophyta</taxon>
        <taxon>Tracheophyta</taxon>
        <taxon>Spermatophyta</taxon>
        <taxon>Magnoliopsida</taxon>
        <taxon>eudicotyledons</taxon>
        <taxon>Gunneridae</taxon>
        <taxon>Pentapetalae</taxon>
        <taxon>rosids</taxon>
        <taxon>malvids</taxon>
        <taxon>Sapindales</taxon>
        <taxon>Sapindaceae</taxon>
        <taxon>Xanthoceroideae</taxon>
        <taxon>Xanthoceras</taxon>
    </lineage>
</organism>
<proteinExistence type="predicted"/>